<evidence type="ECO:0000313" key="3">
    <source>
        <dbReference type="Proteomes" id="UP001189429"/>
    </source>
</evidence>
<comment type="caution">
    <text evidence="2">The sequence shown here is derived from an EMBL/GenBank/DDBJ whole genome shotgun (WGS) entry which is preliminary data.</text>
</comment>
<gene>
    <name evidence="2" type="ORF">PCOR1329_LOCUS48902</name>
</gene>
<protein>
    <recommendedName>
        <fullName evidence="4">Exocyst complex component Sec6</fullName>
    </recommendedName>
</protein>
<evidence type="ECO:0000313" key="2">
    <source>
        <dbReference type="EMBL" id="CAK0859584.1"/>
    </source>
</evidence>
<evidence type="ECO:0008006" key="4">
    <source>
        <dbReference type="Google" id="ProtNLM"/>
    </source>
</evidence>
<reference evidence="2" key="1">
    <citation type="submission" date="2023-10" db="EMBL/GenBank/DDBJ databases">
        <authorList>
            <person name="Chen Y."/>
            <person name="Shah S."/>
            <person name="Dougan E. K."/>
            <person name="Thang M."/>
            <person name="Chan C."/>
        </authorList>
    </citation>
    <scope>NUCLEOTIDE SEQUENCE [LARGE SCALE GENOMIC DNA]</scope>
</reference>
<dbReference type="EMBL" id="CAUYUJ010015915">
    <property type="protein sequence ID" value="CAK0859584.1"/>
    <property type="molecule type" value="Genomic_DNA"/>
</dbReference>
<keyword evidence="3" id="KW-1185">Reference proteome</keyword>
<dbReference type="Proteomes" id="UP001189429">
    <property type="component" value="Unassembled WGS sequence"/>
</dbReference>
<feature type="region of interest" description="Disordered" evidence="1">
    <location>
        <begin position="1"/>
        <end position="20"/>
    </location>
</feature>
<accession>A0ABN9UIR5</accession>
<organism evidence="2 3">
    <name type="scientific">Prorocentrum cordatum</name>
    <dbReference type="NCBI Taxonomy" id="2364126"/>
    <lineage>
        <taxon>Eukaryota</taxon>
        <taxon>Sar</taxon>
        <taxon>Alveolata</taxon>
        <taxon>Dinophyceae</taxon>
        <taxon>Prorocentrales</taxon>
        <taxon>Prorocentraceae</taxon>
        <taxon>Prorocentrum</taxon>
    </lineage>
</organism>
<feature type="non-terminal residue" evidence="2">
    <location>
        <position position="523"/>
    </location>
</feature>
<sequence length="523" mass="57637">MATKKATSKRLAVKNPTPEQVQDALEGLEITAAQRSQAVSAFAGFGMGADEKHEEMVKLYVGLRSLKDPQNTGEGRINKKLVETWRHKVEISVSRKSIFYLVPKAVKPDLPADMKKKHGAVALQFLVVPSDVMKFPKEIDMWVVSGSFPKFDLEPVVEEAELNLKRSWKPPKGGMPRLDAAIADGKTTATLADEDVTPPKLDAIAAAAVARSPAPSADLAAQEEEDAAVQEMLNEAKGAVQSRRLFSPSTKLSPEYMDFWVDQFLDHVSRLKKTRGGVSEQEFTASLGPSCSRFLPDIVTWLLQEKEWVPVRGFAENVQDRVKDFGYLVPPLLQVIMDMAMKEAQGVVDLDSVKQLGKLQYRSALFLSQMYRACNAHGRVATCERTLRGGKPLAGKDISALQALLGETPEDDEGARGHLEFAVESFRGHADDKARLAWIAEDFSRVALLSDWEPGRPWCCVGPLVGDAAQMKSAALGTITKAAEFFRDHAELIDLIPNKARKDPLKDYRKIQARGAAHPIQNL</sequence>
<feature type="compositionally biased region" description="Basic residues" evidence="1">
    <location>
        <begin position="1"/>
        <end position="12"/>
    </location>
</feature>
<name>A0ABN9UIR5_9DINO</name>
<evidence type="ECO:0000256" key="1">
    <source>
        <dbReference type="SAM" id="MobiDB-lite"/>
    </source>
</evidence>
<proteinExistence type="predicted"/>